<proteinExistence type="predicted"/>
<dbReference type="Proteomes" id="UP000026915">
    <property type="component" value="Chromosome 9"/>
</dbReference>
<accession>A0A061GIA7</accession>
<gene>
    <name evidence="1" type="ORF">TCM_036847</name>
</gene>
<dbReference type="AlphaFoldDB" id="A0A061GIA7"/>
<name>A0A061GIA7_THECC</name>
<dbReference type="Gramene" id="EOY29256">
    <property type="protein sequence ID" value="EOY29256"/>
    <property type="gene ID" value="TCM_036847"/>
</dbReference>
<protein>
    <submittedName>
        <fullName evidence="1">Uncharacterized protein</fullName>
    </submittedName>
</protein>
<reference evidence="1 2" key="1">
    <citation type="journal article" date="2013" name="Genome Biol.">
        <title>The genome sequence of the most widely cultivated cacao type and its use to identify candidate genes regulating pod color.</title>
        <authorList>
            <person name="Motamayor J.C."/>
            <person name="Mockaitis K."/>
            <person name="Schmutz J."/>
            <person name="Haiminen N."/>
            <person name="Iii D.L."/>
            <person name="Cornejo O."/>
            <person name="Findley S.D."/>
            <person name="Zheng P."/>
            <person name="Utro F."/>
            <person name="Royaert S."/>
            <person name="Saski C."/>
            <person name="Jenkins J."/>
            <person name="Podicheti R."/>
            <person name="Zhao M."/>
            <person name="Scheffler B.E."/>
            <person name="Stack J.C."/>
            <person name="Feltus F.A."/>
            <person name="Mustiga G.M."/>
            <person name="Amores F."/>
            <person name="Phillips W."/>
            <person name="Marelli J.P."/>
            <person name="May G.D."/>
            <person name="Shapiro H."/>
            <person name="Ma J."/>
            <person name="Bustamante C.D."/>
            <person name="Schnell R.J."/>
            <person name="Main D."/>
            <person name="Gilbert D."/>
            <person name="Parida L."/>
            <person name="Kuhn D.N."/>
        </authorList>
    </citation>
    <scope>NUCLEOTIDE SEQUENCE [LARGE SCALE GENOMIC DNA]</scope>
    <source>
        <strain evidence="2">cv. Matina 1-6</strain>
    </source>
</reference>
<dbReference type="EMBL" id="CM001887">
    <property type="protein sequence ID" value="EOY29256.1"/>
    <property type="molecule type" value="Genomic_DNA"/>
</dbReference>
<dbReference type="InParanoid" id="A0A061GIA7"/>
<dbReference type="HOGENOM" id="CLU_2709862_0_0_1"/>
<evidence type="ECO:0000313" key="1">
    <source>
        <dbReference type="EMBL" id="EOY29256.1"/>
    </source>
</evidence>
<sequence length="73" mass="8330">MSGVKVREGHVDAAQPNLPKLCIQVKNHPHINRDAIVVLCNNHMHQQNLARNDHEVEKMEERAGYCGSFLHLH</sequence>
<evidence type="ECO:0000313" key="2">
    <source>
        <dbReference type="Proteomes" id="UP000026915"/>
    </source>
</evidence>
<organism evidence="1 2">
    <name type="scientific">Theobroma cacao</name>
    <name type="common">Cacao</name>
    <name type="synonym">Cocoa</name>
    <dbReference type="NCBI Taxonomy" id="3641"/>
    <lineage>
        <taxon>Eukaryota</taxon>
        <taxon>Viridiplantae</taxon>
        <taxon>Streptophyta</taxon>
        <taxon>Embryophyta</taxon>
        <taxon>Tracheophyta</taxon>
        <taxon>Spermatophyta</taxon>
        <taxon>Magnoliopsida</taxon>
        <taxon>eudicotyledons</taxon>
        <taxon>Gunneridae</taxon>
        <taxon>Pentapetalae</taxon>
        <taxon>rosids</taxon>
        <taxon>malvids</taxon>
        <taxon>Malvales</taxon>
        <taxon>Malvaceae</taxon>
        <taxon>Byttnerioideae</taxon>
        <taxon>Theobroma</taxon>
    </lineage>
</organism>
<keyword evidence="2" id="KW-1185">Reference proteome</keyword>